<dbReference type="PANTHER" id="PTHR34582:SF6">
    <property type="entry name" value="UPF0702 TRANSMEMBRANE PROTEIN YCAP"/>
    <property type="match status" value="1"/>
</dbReference>
<evidence type="ECO:0000256" key="2">
    <source>
        <dbReference type="ARBA" id="ARBA00006448"/>
    </source>
</evidence>
<comment type="subcellular location">
    <subcellularLocation>
        <location evidence="1">Cell membrane</location>
        <topology evidence="1">Multi-pass membrane protein</topology>
    </subcellularLocation>
</comment>
<evidence type="ECO:0000256" key="4">
    <source>
        <dbReference type="ARBA" id="ARBA00022692"/>
    </source>
</evidence>
<evidence type="ECO:0000256" key="1">
    <source>
        <dbReference type="ARBA" id="ARBA00004651"/>
    </source>
</evidence>
<dbReference type="InterPro" id="IPR007353">
    <property type="entry name" value="DUF421"/>
</dbReference>
<feature type="transmembrane region" description="Helical" evidence="7">
    <location>
        <begin position="15"/>
        <end position="35"/>
    </location>
</feature>
<dbReference type="RefSeq" id="WP_067307399.1">
    <property type="nucleotide sequence ID" value="NZ_LZJY01000270.1"/>
</dbReference>
<evidence type="ECO:0000313" key="9">
    <source>
        <dbReference type="EMBL" id="OBH97889.1"/>
    </source>
</evidence>
<dbReference type="GO" id="GO:0005886">
    <property type="term" value="C:plasma membrane"/>
    <property type="evidence" value="ECO:0007669"/>
    <property type="project" value="UniProtKB-SubCell"/>
</dbReference>
<proteinExistence type="inferred from homology"/>
<dbReference type="Proteomes" id="UP000092207">
    <property type="component" value="Unassembled WGS sequence"/>
</dbReference>
<evidence type="ECO:0000256" key="7">
    <source>
        <dbReference type="SAM" id="Phobius"/>
    </source>
</evidence>
<evidence type="ECO:0000256" key="5">
    <source>
        <dbReference type="ARBA" id="ARBA00022989"/>
    </source>
</evidence>
<dbReference type="AlphaFoldDB" id="A0A1A2VAM2"/>
<accession>A0A1A2VAM2</accession>
<dbReference type="PANTHER" id="PTHR34582">
    <property type="entry name" value="UPF0702 TRANSMEMBRANE PROTEIN YCAP"/>
    <property type="match status" value="1"/>
</dbReference>
<sequence length="172" mass="18857">MHDLLLELYNGWRPALYAAVKALALFLTAAAAFRLTLRRTIAEFTPFDWVTAVAVGAIVGRTATAAGTSWLTGAAALLTLIAAHDVVARLRFIPWVRRVVDPPVRVLIRDGQLDERNLFRCRLTHADMEAILRQHGYRTPSDVHLALFETKGVVSVFAYPDGPTRPGDGPAA</sequence>
<keyword evidence="5 7" id="KW-1133">Transmembrane helix</keyword>
<keyword evidence="3" id="KW-1003">Cell membrane</keyword>
<comment type="similarity">
    <text evidence="2">Belongs to the UPF0702 family.</text>
</comment>
<dbReference type="EMBL" id="LZJY01000270">
    <property type="protein sequence ID" value="OBH97889.1"/>
    <property type="molecule type" value="Genomic_DNA"/>
</dbReference>
<dbReference type="Pfam" id="PF04239">
    <property type="entry name" value="DUF421"/>
    <property type="match status" value="1"/>
</dbReference>
<feature type="domain" description="YetF C-terminal" evidence="8">
    <location>
        <begin position="95"/>
        <end position="161"/>
    </location>
</feature>
<dbReference type="Gene3D" id="3.30.240.20">
    <property type="entry name" value="bsu07140 like domains"/>
    <property type="match status" value="1"/>
</dbReference>
<dbReference type="InterPro" id="IPR023090">
    <property type="entry name" value="UPF0702_alpha/beta_dom_sf"/>
</dbReference>
<comment type="caution">
    <text evidence="9">The sequence shown here is derived from an EMBL/GenBank/DDBJ whole genome shotgun (WGS) entry which is preliminary data.</text>
</comment>
<protein>
    <recommendedName>
        <fullName evidence="8">YetF C-terminal domain-containing protein</fullName>
    </recommendedName>
</protein>
<evidence type="ECO:0000256" key="6">
    <source>
        <dbReference type="ARBA" id="ARBA00023136"/>
    </source>
</evidence>
<evidence type="ECO:0000313" key="10">
    <source>
        <dbReference type="Proteomes" id="UP000092207"/>
    </source>
</evidence>
<gene>
    <name evidence="9" type="ORF">A5679_20265</name>
</gene>
<reference evidence="9 10" key="1">
    <citation type="submission" date="2016-06" db="EMBL/GenBank/DDBJ databases">
        <authorList>
            <person name="Kjaerup R.B."/>
            <person name="Dalgaard T.S."/>
            <person name="Juul-Madsen H.R."/>
        </authorList>
    </citation>
    <scope>NUCLEOTIDE SEQUENCE [LARGE SCALE GENOMIC DNA]</scope>
    <source>
        <strain evidence="9 10">E2838</strain>
    </source>
</reference>
<organism evidence="9 10">
    <name type="scientific">Mycobacterium scrofulaceum</name>
    <dbReference type="NCBI Taxonomy" id="1783"/>
    <lineage>
        <taxon>Bacteria</taxon>
        <taxon>Bacillati</taxon>
        <taxon>Actinomycetota</taxon>
        <taxon>Actinomycetes</taxon>
        <taxon>Mycobacteriales</taxon>
        <taxon>Mycobacteriaceae</taxon>
        <taxon>Mycobacterium</taxon>
    </lineage>
</organism>
<evidence type="ECO:0000256" key="3">
    <source>
        <dbReference type="ARBA" id="ARBA00022475"/>
    </source>
</evidence>
<keyword evidence="6 7" id="KW-0472">Membrane</keyword>
<feature type="transmembrane region" description="Helical" evidence="7">
    <location>
        <begin position="47"/>
        <end position="64"/>
    </location>
</feature>
<evidence type="ECO:0000259" key="8">
    <source>
        <dbReference type="Pfam" id="PF04239"/>
    </source>
</evidence>
<name>A0A1A2VAM2_MYCSC</name>
<keyword evidence="4 7" id="KW-0812">Transmembrane</keyword>